<dbReference type="PRINTS" id="PR01955">
    <property type="entry name" value="LANCFRANKIA"/>
</dbReference>
<dbReference type="Pfam" id="PF05147">
    <property type="entry name" value="LANC_like"/>
    <property type="match status" value="1"/>
</dbReference>
<keyword evidence="1" id="KW-0479">Metal-binding</keyword>
<keyword evidence="1" id="KW-0862">Zinc</keyword>
<protein>
    <submittedName>
        <fullName evidence="3">Lantibiotic modifying enzyme</fullName>
    </submittedName>
</protein>
<evidence type="ECO:0000256" key="1">
    <source>
        <dbReference type="PIRSR" id="PIRSR607822-1"/>
    </source>
</evidence>
<dbReference type="SUPFAM" id="SSF158745">
    <property type="entry name" value="LanC-like"/>
    <property type="match status" value="1"/>
</dbReference>
<name>A0A448UYE8_9MICC</name>
<proteinExistence type="predicted"/>
<dbReference type="InterPro" id="IPR007822">
    <property type="entry name" value="LANC-like"/>
</dbReference>
<evidence type="ECO:0000313" key="4">
    <source>
        <dbReference type="Proteomes" id="UP000270988"/>
    </source>
</evidence>
<organism evidence="3 4">
    <name type="scientific">Rothia dentocariosa</name>
    <dbReference type="NCBI Taxonomy" id="2047"/>
    <lineage>
        <taxon>Bacteria</taxon>
        <taxon>Bacillati</taxon>
        <taxon>Actinomycetota</taxon>
        <taxon>Actinomycetes</taxon>
        <taxon>Micrococcales</taxon>
        <taxon>Micrococcaceae</taxon>
        <taxon>Rothia</taxon>
    </lineage>
</organism>
<feature type="binding site" evidence="1">
    <location>
        <position position="486"/>
    </location>
    <ligand>
        <name>Zn(2+)</name>
        <dbReference type="ChEBI" id="CHEBI:29105"/>
    </ligand>
</feature>
<sequence>MAHPRWYVGNFSEGYHQVSQAIKYSLVDLNKFLDSFDEPIPNRCVIRPTATYAAFLDASYHPKYLVSHKTRSSLFDRLGSPPACPHEIGKQALEVERIALLDGDIPYFTDGILSNLMASEDNNNIKANNMSDFMTVPSATLKIFGSLPFNVINYIQNGAFAGIDSEVWDTRYDGDIKPFFSINFQSNSWLNILYDLTLQAYKLVVWDKVNSSASMYMQIVGADHRIQTVPMNAIYYEGQGILWLFHEASSEKGDADYAALLTAMLRALVDSPKYISDEPVSGFIGSFSQIRLVPLARQYLGDEIAKNLMATLIKWVCERMDKPNEIENLKVDYVTGLSGALAALGMLEGSSDSEVYYLRDRVHAVVINSLVKGELEDTYGIAHGPLGLMLGLVLGGRPLTDVEQQKLRILVYQRVEKELKGVEMQDVASKHAWCSGISGIAEAFAYVLNATGGLEEQDYKQLIELYDQFQHDIASLKGPTDFSLCHGLGGALSAWYRISCLLPELNLAEKVRGEAAQLRQRLCDGELEIRGGVRHATSSLGMMLGMSGVVLALNRIENGQEFTSFLSF</sequence>
<accession>A0A448UYE8</accession>
<feature type="binding site" evidence="1">
    <location>
        <position position="485"/>
    </location>
    <ligand>
        <name>Zn(2+)</name>
        <dbReference type="ChEBI" id="CHEBI:29105"/>
    </ligand>
</feature>
<dbReference type="Pfam" id="PF13575">
    <property type="entry name" value="DUF4135"/>
    <property type="match status" value="1"/>
</dbReference>
<reference evidence="3 4" key="1">
    <citation type="submission" date="2018-12" db="EMBL/GenBank/DDBJ databases">
        <authorList>
            <consortium name="Pathogen Informatics"/>
        </authorList>
    </citation>
    <scope>NUCLEOTIDE SEQUENCE [LARGE SCALE GENOMIC DNA]</scope>
    <source>
        <strain evidence="3 4">NCTC10918</strain>
    </source>
</reference>
<evidence type="ECO:0000313" key="3">
    <source>
        <dbReference type="EMBL" id="VEJ30886.1"/>
    </source>
</evidence>
<dbReference type="Proteomes" id="UP000270988">
    <property type="component" value="Chromosome"/>
</dbReference>
<feature type="domain" description="Lantibiotic biosynthesis protein dehydration" evidence="2">
    <location>
        <begin position="3"/>
        <end position="109"/>
    </location>
</feature>
<dbReference type="SMART" id="SM01260">
    <property type="entry name" value="LANC_like"/>
    <property type="match status" value="1"/>
</dbReference>
<gene>
    <name evidence="3" type="ORF">NCTC10918_02178</name>
</gene>
<dbReference type="InterPro" id="IPR025410">
    <property type="entry name" value="Lant_dehyd"/>
</dbReference>
<evidence type="ECO:0000259" key="2">
    <source>
        <dbReference type="Pfam" id="PF13575"/>
    </source>
</evidence>
<dbReference type="GO" id="GO:0031179">
    <property type="term" value="P:peptide modification"/>
    <property type="evidence" value="ECO:0007669"/>
    <property type="project" value="InterPro"/>
</dbReference>
<dbReference type="AlphaFoldDB" id="A0A448UYE8"/>
<dbReference type="PRINTS" id="PR01950">
    <property type="entry name" value="LANCSUPER"/>
</dbReference>
<feature type="binding site" evidence="1">
    <location>
        <position position="434"/>
    </location>
    <ligand>
        <name>Zn(2+)</name>
        <dbReference type="ChEBI" id="CHEBI:29105"/>
    </ligand>
</feature>
<dbReference type="GO" id="GO:0046872">
    <property type="term" value="F:metal ion binding"/>
    <property type="evidence" value="ECO:0007669"/>
    <property type="project" value="UniProtKB-KW"/>
</dbReference>
<dbReference type="EMBL" id="LR134521">
    <property type="protein sequence ID" value="VEJ30886.1"/>
    <property type="molecule type" value="Genomic_DNA"/>
</dbReference>
<dbReference type="Gene3D" id="1.50.10.20">
    <property type="match status" value="1"/>
</dbReference>